<dbReference type="PANTHER" id="PTHR22904:SF523">
    <property type="entry name" value="STRESS-INDUCED-PHOSPHOPROTEIN 1"/>
    <property type="match status" value="1"/>
</dbReference>
<organism evidence="3 4">
    <name type="scientific">Pelagomonas calceolata</name>
    <dbReference type="NCBI Taxonomy" id="35677"/>
    <lineage>
        <taxon>Eukaryota</taxon>
        <taxon>Sar</taxon>
        <taxon>Stramenopiles</taxon>
        <taxon>Ochrophyta</taxon>
        <taxon>Pelagophyceae</taxon>
        <taxon>Pelagomonadales</taxon>
        <taxon>Pelagomonadaceae</taxon>
        <taxon>Pelagomonas</taxon>
    </lineage>
</organism>
<comment type="caution">
    <text evidence="3">The sequence shown here is derived from an EMBL/GenBank/DDBJ whole genome shotgun (WGS) entry which is preliminary data.</text>
</comment>
<protein>
    <submittedName>
        <fullName evidence="3">Uncharacterized protein</fullName>
    </submittedName>
</protein>
<sequence length="239" mass="25432">MASLLLAENQLEELTAVLDGIAGGAAPGNITAGKLRSLASSAHRAASRLQAFEDKQYSRAEAQAANKLFKQAVHMSSSDDSSDDDAATTLDQAAVDELREAGNASFKAKDTVDAARSWSKAAAMLKAAGKPDAKLLSNIAAAHLAGDKFVAAAHHAAESVDADPDWWKGHWYRGQALQKMVRNKPPSLAMGERLEQAIASLKACRAAPSLPENKHKEVDIALKAAKDYQLRTCEACKQQ</sequence>
<dbReference type="EMBL" id="CAKKNE010000004">
    <property type="protein sequence ID" value="CAH0374963.1"/>
    <property type="molecule type" value="Genomic_DNA"/>
</dbReference>
<gene>
    <name evidence="3" type="ORF">PECAL_4P22770</name>
</gene>
<reference evidence="3" key="1">
    <citation type="submission" date="2021-11" db="EMBL/GenBank/DDBJ databases">
        <authorList>
            <consortium name="Genoscope - CEA"/>
            <person name="William W."/>
        </authorList>
    </citation>
    <scope>NUCLEOTIDE SEQUENCE</scope>
</reference>
<dbReference type="Proteomes" id="UP000789595">
    <property type="component" value="Unassembled WGS sequence"/>
</dbReference>
<dbReference type="OrthoDB" id="10567154at2759"/>
<keyword evidence="2" id="KW-0802">TPR repeat</keyword>
<evidence type="ECO:0000256" key="2">
    <source>
        <dbReference type="ARBA" id="ARBA00022803"/>
    </source>
</evidence>
<dbReference type="PANTHER" id="PTHR22904">
    <property type="entry name" value="TPR REPEAT CONTAINING PROTEIN"/>
    <property type="match status" value="1"/>
</dbReference>
<dbReference type="AlphaFoldDB" id="A0A8J2SM37"/>
<evidence type="ECO:0000313" key="4">
    <source>
        <dbReference type="Proteomes" id="UP000789595"/>
    </source>
</evidence>
<evidence type="ECO:0000256" key="1">
    <source>
        <dbReference type="ARBA" id="ARBA00022737"/>
    </source>
</evidence>
<dbReference type="SUPFAM" id="SSF48452">
    <property type="entry name" value="TPR-like"/>
    <property type="match status" value="1"/>
</dbReference>
<evidence type="ECO:0000313" key="3">
    <source>
        <dbReference type="EMBL" id="CAH0374963.1"/>
    </source>
</evidence>
<dbReference type="InterPro" id="IPR011990">
    <property type="entry name" value="TPR-like_helical_dom_sf"/>
</dbReference>
<keyword evidence="1" id="KW-0677">Repeat</keyword>
<proteinExistence type="predicted"/>
<dbReference type="Gene3D" id="1.25.40.10">
    <property type="entry name" value="Tetratricopeptide repeat domain"/>
    <property type="match status" value="1"/>
</dbReference>
<accession>A0A8J2SM37</accession>
<dbReference type="GO" id="GO:0051879">
    <property type="term" value="F:Hsp90 protein binding"/>
    <property type="evidence" value="ECO:0007669"/>
    <property type="project" value="TreeGrafter"/>
</dbReference>
<keyword evidence="4" id="KW-1185">Reference proteome</keyword>
<name>A0A8J2SM37_9STRA</name>